<dbReference type="PROSITE" id="PS50011">
    <property type="entry name" value="PROTEIN_KINASE_DOM"/>
    <property type="match status" value="1"/>
</dbReference>
<comment type="catalytic activity">
    <reaction evidence="20">
        <text>L-threonyl-[protein] + ATP = O-phospho-L-threonyl-[protein] + ADP + H(+)</text>
        <dbReference type="Rhea" id="RHEA:46608"/>
        <dbReference type="Rhea" id="RHEA-COMP:11060"/>
        <dbReference type="Rhea" id="RHEA-COMP:11605"/>
        <dbReference type="ChEBI" id="CHEBI:15378"/>
        <dbReference type="ChEBI" id="CHEBI:30013"/>
        <dbReference type="ChEBI" id="CHEBI:30616"/>
        <dbReference type="ChEBI" id="CHEBI:61977"/>
        <dbReference type="ChEBI" id="CHEBI:456216"/>
        <dbReference type="EC" id="2.7.11.1"/>
    </reaction>
</comment>
<keyword evidence="7" id="KW-0597">Phosphoprotein</keyword>
<evidence type="ECO:0000256" key="9">
    <source>
        <dbReference type="ARBA" id="ARBA00022679"/>
    </source>
</evidence>
<evidence type="ECO:0000256" key="1">
    <source>
        <dbReference type="ARBA" id="ARBA00004251"/>
    </source>
</evidence>
<evidence type="ECO:0000256" key="17">
    <source>
        <dbReference type="ARBA" id="ARBA00023136"/>
    </source>
</evidence>
<keyword evidence="18" id="KW-0675">Receptor</keyword>
<proteinExistence type="inferred from homology"/>
<evidence type="ECO:0000256" key="20">
    <source>
        <dbReference type="ARBA" id="ARBA00047899"/>
    </source>
</evidence>
<dbReference type="Gene3D" id="2.60.120.430">
    <property type="entry name" value="Galactose-binding lectin"/>
    <property type="match status" value="1"/>
</dbReference>
<dbReference type="Gene3D" id="3.30.200.20">
    <property type="entry name" value="Phosphorylase Kinase, domain 1"/>
    <property type="match status" value="1"/>
</dbReference>
<evidence type="ECO:0000256" key="12">
    <source>
        <dbReference type="ARBA" id="ARBA00022737"/>
    </source>
</evidence>
<keyword evidence="16 23" id="KW-1133">Transmembrane helix</keyword>
<dbReference type="Pfam" id="PF13855">
    <property type="entry name" value="LRR_8"/>
    <property type="match status" value="1"/>
</dbReference>
<evidence type="ECO:0000256" key="8">
    <source>
        <dbReference type="ARBA" id="ARBA00022614"/>
    </source>
</evidence>
<evidence type="ECO:0000313" key="25">
    <source>
        <dbReference type="EMBL" id="GMN18768.1"/>
    </source>
</evidence>
<comment type="similarity">
    <text evidence="3">In the C-terminal section; belongs to the protein kinase superfamily. Ser/Thr protein kinase family.</text>
</comment>
<keyword evidence="11" id="KW-0732">Signal</keyword>
<dbReference type="GO" id="GO:0005886">
    <property type="term" value="C:plasma membrane"/>
    <property type="evidence" value="ECO:0007669"/>
    <property type="project" value="UniProtKB-SubCell"/>
</dbReference>
<dbReference type="Gene3D" id="3.80.10.10">
    <property type="entry name" value="Ribonuclease Inhibitor"/>
    <property type="match status" value="1"/>
</dbReference>
<dbReference type="AlphaFoldDB" id="A0AA87YNC7"/>
<dbReference type="InterPro" id="IPR008271">
    <property type="entry name" value="Ser/Thr_kinase_AS"/>
</dbReference>
<dbReference type="PANTHER" id="PTHR48006:SF66">
    <property type="entry name" value="PROTEIN KINASE DOMAIN-CONTAINING PROTEIN"/>
    <property type="match status" value="1"/>
</dbReference>
<dbReference type="SUPFAM" id="SSF52058">
    <property type="entry name" value="L domain-like"/>
    <property type="match status" value="1"/>
</dbReference>
<evidence type="ECO:0000256" key="23">
    <source>
        <dbReference type="SAM" id="Phobius"/>
    </source>
</evidence>
<dbReference type="GO" id="GO:0002229">
    <property type="term" value="P:defense response to oomycetes"/>
    <property type="evidence" value="ECO:0007669"/>
    <property type="project" value="UniProtKB-ARBA"/>
</dbReference>
<dbReference type="PROSITE" id="PS00108">
    <property type="entry name" value="PROTEIN_KINASE_ST"/>
    <property type="match status" value="1"/>
</dbReference>
<sequence>MTNMWRLMLRSCNLKGKIPPYISQMTKLQKLDLSFNRLEGNIPKELRGLDSLDKLYLTSNLLSGPFPDWMRTTEKLTTDLSYNNFSEISMPPTCNQQSLSLGNCLNNTCSQDYYSLHINCGGKETTIGEIKYEADRDQGGVAKFVTYDRWGISTTGEFWDISKGDTNVYVAENTSILRMNNSDLYTNARLSALSLTYFARCLGNGNYTVELHFSEIIIRDNRSFYSLGRRIFDVFIQENLVLKDFNIEREAGGVDKVVVKNFKKVEVKNKILDIRFHWSGKGTTAAPKRGNYGPLISVISIESGFKPPQSIQSTKEKERLTSKTKISIVIGSVISGLCLIFAIVSILWWKGFFGGSTSREKELKGLDLQTGFFTFRQIKAATNNFDPANKLGEGGFGSVYKGILLDGSIIAVKQLSSKSRQGNREFVNEIGMISGLHHPNLVRLYGCCIEGNQLLLVYEYMENNSLARALFEDGGLRLDWPTRHKICVGIAKGLAFLHEESTLRVVHRDIKTTNILLDRDLNPKISDFGLAKLDEEENTHISTRIAGTVGYMAPEYALWGYLTYKADVFSFGVVALEIVAGKSNMKYRPNENYVCLLDWVRRI</sequence>
<evidence type="ECO:0000256" key="18">
    <source>
        <dbReference type="ARBA" id="ARBA00023170"/>
    </source>
</evidence>
<dbReference type="Pfam" id="PF11721">
    <property type="entry name" value="Malectin"/>
    <property type="match status" value="1"/>
</dbReference>
<reference evidence="25" key="1">
    <citation type="submission" date="2023-07" db="EMBL/GenBank/DDBJ databases">
        <title>draft genome sequence of fig (Ficus carica).</title>
        <authorList>
            <person name="Takahashi T."/>
            <person name="Nishimura K."/>
        </authorList>
    </citation>
    <scope>NUCLEOTIDE SEQUENCE</scope>
</reference>
<accession>A0AA87YNC7</accession>
<dbReference type="InterPro" id="IPR000719">
    <property type="entry name" value="Prot_kinase_dom"/>
</dbReference>
<evidence type="ECO:0000256" key="14">
    <source>
        <dbReference type="ARBA" id="ARBA00022777"/>
    </source>
</evidence>
<dbReference type="EMBL" id="BTGU01004980">
    <property type="protein sequence ID" value="GMN18768.1"/>
    <property type="molecule type" value="Genomic_DNA"/>
</dbReference>
<keyword evidence="19" id="KW-0325">Glycoprotein</keyword>
<evidence type="ECO:0000256" key="21">
    <source>
        <dbReference type="ARBA" id="ARBA00048679"/>
    </source>
</evidence>
<comment type="similarity">
    <text evidence="2">In the N-terminal section; belongs to the leguminous lectin family.</text>
</comment>
<evidence type="ECO:0000256" key="19">
    <source>
        <dbReference type="ARBA" id="ARBA00023180"/>
    </source>
</evidence>
<keyword evidence="26" id="KW-1185">Reference proteome</keyword>
<evidence type="ECO:0000256" key="6">
    <source>
        <dbReference type="ARBA" id="ARBA00022527"/>
    </source>
</evidence>
<evidence type="ECO:0000256" key="11">
    <source>
        <dbReference type="ARBA" id="ARBA00022729"/>
    </source>
</evidence>
<keyword evidence="9" id="KW-0808">Transferase</keyword>
<comment type="caution">
    <text evidence="25">The sequence shown here is derived from an EMBL/GenBank/DDBJ whole genome shotgun (WGS) entry which is preliminary data.</text>
</comment>
<organism evidence="25 26">
    <name type="scientific">Ficus carica</name>
    <name type="common">Common fig</name>
    <dbReference type="NCBI Taxonomy" id="3494"/>
    <lineage>
        <taxon>Eukaryota</taxon>
        <taxon>Viridiplantae</taxon>
        <taxon>Streptophyta</taxon>
        <taxon>Embryophyta</taxon>
        <taxon>Tracheophyta</taxon>
        <taxon>Spermatophyta</taxon>
        <taxon>Magnoliopsida</taxon>
        <taxon>eudicotyledons</taxon>
        <taxon>Gunneridae</taxon>
        <taxon>Pentapetalae</taxon>
        <taxon>rosids</taxon>
        <taxon>fabids</taxon>
        <taxon>Rosales</taxon>
        <taxon>Moraceae</taxon>
        <taxon>Ficeae</taxon>
        <taxon>Ficus</taxon>
    </lineage>
</organism>
<dbReference type="GO" id="GO:0005524">
    <property type="term" value="F:ATP binding"/>
    <property type="evidence" value="ECO:0007669"/>
    <property type="project" value="UniProtKB-UniRule"/>
</dbReference>
<dbReference type="FunFam" id="3.30.200.20:FF:000217">
    <property type="entry name" value="probable LRR receptor-like serine/threonine-protein kinase At1g53430"/>
    <property type="match status" value="1"/>
</dbReference>
<dbReference type="InterPro" id="IPR017441">
    <property type="entry name" value="Protein_kinase_ATP_BS"/>
</dbReference>
<keyword evidence="8" id="KW-0433">Leucine-rich repeat</keyword>
<evidence type="ECO:0000256" key="5">
    <source>
        <dbReference type="ARBA" id="ARBA00022475"/>
    </source>
</evidence>
<dbReference type="PANTHER" id="PTHR48006">
    <property type="entry name" value="LEUCINE-RICH REPEAT-CONTAINING PROTEIN DDB_G0281931-RELATED"/>
    <property type="match status" value="1"/>
</dbReference>
<comment type="subcellular location">
    <subcellularLocation>
        <location evidence="1">Cell membrane</location>
        <topology evidence="1">Single-pass type I membrane protein</topology>
    </subcellularLocation>
</comment>
<feature type="transmembrane region" description="Helical" evidence="23">
    <location>
        <begin position="326"/>
        <end position="349"/>
    </location>
</feature>
<dbReference type="SUPFAM" id="SSF56112">
    <property type="entry name" value="Protein kinase-like (PK-like)"/>
    <property type="match status" value="1"/>
</dbReference>
<keyword evidence="14" id="KW-0418">Kinase</keyword>
<keyword evidence="17 23" id="KW-0472">Membrane</keyword>
<evidence type="ECO:0000256" key="15">
    <source>
        <dbReference type="ARBA" id="ARBA00022840"/>
    </source>
</evidence>
<evidence type="ECO:0000313" key="26">
    <source>
        <dbReference type="Proteomes" id="UP001187192"/>
    </source>
</evidence>
<gene>
    <name evidence="25" type="ORF">TIFTF001_046838</name>
</gene>
<evidence type="ECO:0000256" key="7">
    <source>
        <dbReference type="ARBA" id="ARBA00022553"/>
    </source>
</evidence>
<keyword evidence="5" id="KW-1003">Cell membrane</keyword>
<dbReference type="Proteomes" id="UP001187192">
    <property type="component" value="Unassembled WGS sequence"/>
</dbReference>
<dbReference type="FunFam" id="1.10.510.10:FF:000240">
    <property type="entry name" value="Lectin-domain containing receptor kinase A4.3"/>
    <property type="match status" value="1"/>
</dbReference>
<dbReference type="InterPro" id="IPR021720">
    <property type="entry name" value="Malectin_dom"/>
</dbReference>
<evidence type="ECO:0000256" key="13">
    <source>
        <dbReference type="ARBA" id="ARBA00022741"/>
    </source>
</evidence>
<evidence type="ECO:0000259" key="24">
    <source>
        <dbReference type="PROSITE" id="PS50011"/>
    </source>
</evidence>
<evidence type="ECO:0000256" key="4">
    <source>
        <dbReference type="ARBA" id="ARBA00012513"/>
    </source>
</evidence>
<dbReference type="InterPro" id="IPR032675">
    <property type="entry name" value="LRR_dom_sf"/>
</dbReference>
<feature type="binding site" evidence="22">
    <location>
        <position position="413"/>
    </location>
    <ligand>
        <name>ATP</name>
        <dbReference type="ChEBI" id="CHEBI:30616"/>
    </ligand>
</feature>
<dbReference type="Pfam" id="PF00069">
    <property type="entry name" value="Pkinase"/>
    <property type="match status" value="1"/>
</dbReference>
<evidence type="ECO:0000256" key="10">
    <source>
        <dbReference type="ARBA" id="ARBA00022692"/>
    </source>
</evidence>
<dbReference type="SMART" id="SM00220">
    <property type="entry name" value="S_TKc"/>
    <property type="match status" value="1"/>
</dbReference>
<dbReference type="Gene3D" id="1.10.510.10">
    <property type="entry name" value="Transferase(Phosphotransferase) domain 1"/>
    <property type="match status" value="1"/>
</dbReference>
<keyword evidence="15 22" id="KW-0067">ATP-binding</keyword>
<keyword evidence="6" id="KW-0723">Serine/threonine-protein kinase</keyword>
<dbReference type="InterPro" id="IPR011009">
    <property type="entry name" value="Kinase-like_dom_sf"/>
</dbReference>
<comment type="catalytic activity">
    <reaction evidence="21">
        <text>L-seryl-[protein] + ATP = O-phospho-L-seryl-[protein] + ADP + H(+)</text>
        <dbReference type="Rhea" id="RHEA:17989"/>
        <dbReference type="Rhea" id="RHEA-COMP:9863"/>
        <dbReference type="Rhea" id="RHEA-COMP:11604"/>
        <dbReference type="ChEBI" id="CHEBI:15378"/>
        <dbReference type="ChEBI" id="CHEBI:29999"/>
        <dbReference type="ChEBI" id="CHEBI:30616"/>
        <dbReference type="ChEBI" id="CHEBI:83421"/>
        <dbReference type="ChEBI" id="CHEBI:456216"/>
        <dbReference type="EC" id="2.7.11.1"/>
    </reaction>
</comment>
<dbReference type="PROSITE" id="PS00107">
    <property type="entry name" value="PROTEIN_KINASE_ATP"/>
    <property type="match status" value="1"/>
</dbReference>
<dbReference type="GO" id="GO:0004674">
    <property type="term" value="F:protein serine/threonine kinase activity"/>
    <property type="evidence" value="ECO:0007669"/>
    <property type="project" value="UniProtKB-KW"/>
</dbReference>
<evidence type="ECO:0000256" key="2">
    <source>
        <dbReference type="ARBA" id="ARBA00008536"/>
    </source>
</evidence>
<evidence type="ECO:0000256" key="3">
    <source>
        <dbReference type="ARBA" id="ARBA00010217"/>
    </source>
</evidence>
<keyword evidence="13 22" id="KW-0547">Nucleotide-binding</keyword>
<dbReference type="FunFam" id="2.60.120.430:FF:000004">
    <property type="entry name" value="Putative leucine-rich repeat receptor-like serine/threonine-protein kinase"/>
    <property type="match status" value="1"/>
</dbReference>
<dbReference type="InterPro" id="IPR051824">
    <property type="entry name" value="LRR_Rcpt-Like_S/T_Kinase"/>
</dbReference>
<evidence type="ECO:0000256" key="16">
    <source>
        <dbReference type="ARBA" id="ARBA00022989"/>
    </source>
</evidence>
<name>A0AA87YNC7_FICCA</name>
<feature type="domain" description="Protein kinase" evidence="24">
    <location>
        <begin position="385"/>
        <end position="603"/>
    </location>
</feature>
<dbReference type="FunFam" id="3.80.10.10:FF:000041">
    <property type="entry name" value="LRR receptor-like serine/threonine-protein kinase ERECTA"/>
    <property type="match status" value="1"/>
</dbReference>
<evidence type="ECO:0000256" key="22">
    <source>
        <dbReference type="PROSITE-ProRule" id="PRU10141"/>
    </source>
</evidence>
<keyword evidence="12" id="KW-0677">Repeat</keyword>
<dbReference type="InterPro" id="IPR001611">
    <property type="entry name" value="Leu-rich_rpt"/>
</dbReference>
<keyword evidence="10 23" id="KW-0812">Transmembrane</keyword>
<dbReference type="EC" id="2.7.11.1" evidence="4"/>
<protein>
    <recommendedName>
        <fullName evidence="4">non-specific serine/threonine protein kinase</fullName>
        <ecNumber evidence="4">2.7.11.1</ecNumber>
    </recommendedName>
</protein>